<evidence type="ECO:0000313" key="2">
    <source>
        <dbReference type="Proteomes" id="UP001556220"/>
    </source>
</evidence>
<reference evidence="1 2" key="1">
    <citation type="submission" date="2024-06" db="EMBL/GenBank/DDBJ databases">
        <authorList>
            <person name="Woo H."/>
        </authorList>
    </citation>
    <scope>NUCLEOTIDE SEQUENCE [LARGE SCALE GENOMIC DNA]</scope>
    <source>
        <strain evidence="1 2">Si-c</strain>
    </source>
</reference>
<dbReference type="Gene3D" id="1.10.8.10">
    <property type="entry name" value="DNA helicase RuvA subunit, C-terminal domain"/>
    <property type="match status" value="1"/>
</dbReference>
<dbReference type="PIRSF" id="PIRSF029669">
    <property type="entry name" value="UCP029669"/>
    <property type="match status" value="1"/>
</dbReference>
<dbReference type="CDD" id="cd16390">
    <property type="entry name" value="ParB_N_Srx_like"/>
    <property type="match status" value="1"/>
</dbReference>
<evidence type="ECO:0000313" key="1">
    <source>
        <dbReference type="EMBL" id="MEW9571608.1"/>
    </source>
</evidence>
<dbReference type="Proteomes" id="UP001556220">
    <property type="component" value="Unassembled WGS sequence"/>
</dbReference>
<dbReference type="Gene3D" id="3.90.1530.10">
    <property type="entry name" value="Conserved hypothetical protein from pyrococcus furiosus pfu- 392566-001, ParB domain"/>
    <property type="match status" value="1"/>
</dbReference>
<protein>
    <submittedName>
        <fullName evidence="1">ParB-like protein</fullName>
    </submittedName>
</protein>
<accession>A0ABV3QCP3</accession>
<dbReference type="EMBL" id="JBFOHK010000002">
    <property type="protein sequence ID" value="MEW9571608.1"/>
    <property type="molecule type" value="Genomic_DNA"/>
</dbReference>
<sequence>MYAHHPLLPVAPAELRPTQLTVGYAEVAAKRAEWEQFGRKKRRELLGRHWFPGVLGPKRHCYIVDHHHLGLALLEEGVDSVPVMVLRDFSWLAPERFWRTMEFYHWAHPYDAKNRRRDYDAFPRSLADLEDDPYRSLAARVGRAGGYAKDATPYAEFMWAGFLREHFKLRKGEQPSPELVTRAVTLAHGHEASYLPGWSGAMA</sequence>
<proteinExistence type="predicted"/>
<comment type="caution">
    <text evidence="1">The sequence shown here is derived from an EMBL/GenBank/DDBJ whole genome shotgun (WGS) entry which is preliminary data.</text>
</comment>
<dbReference type="Pfam" id="PF08857">
    <property type="entry name" value="ParBc_2"/>
    <property type="match status" value="1"/>
</dbReference>
<name>A0ABV3QCP3_9GAMM</name>
<dbReference type="RefSeq" id="WP_367853690.1">
    <property type="nucleotide sequence ID" value="NZ_JBFOHK010000002.1"/>
</dbReference>
<keyword evidence="2" id="KW-1185">Reference proteome</keyword>
<dbReference type="InterPro" id="IPR016932">
    <property type="entry name" value="UCP029669"/>
</dbReference>
<dbReference type="SUPFAM" id="SSF110849">
    <property type="entry name" value="ParB/Sulfiredoxin"/>
    <property type="match status" value="1"/>
</dbReference>
<organism evidence="1 2">
    <name type="scientific">Rhodanobacter lycopersici</name>
    <dbReference type="NCBI Taxonomy" id="3162487"/>
    <lineage>
        <taxon>Bacteria</taxon>
        <taxon>Pseudomonadati</taxon>
        <taxon>Pseudomonadota</taxon>
        <taxon>Gammaproteobacteria</taxon>
        <taxon>Lysobacterales</taxon>
        <taxon>Rhodanobacteraceae</taxon>
        <taxon>Rhodanobacter</taxon>
    </lineage>
</organism>
<dbReference type="InterPro" id="IPR036086">
    <property type="entry name" value="ParB/Sulfiredoxin_sf"/>
</dbReference>
<dbReference type="InterPro" id="IPR014956">
    <property type="entry name" value="ParBc_2"/>
</dbReference>
<gene>
    <name evidence="1" type="ORF">ABQJ54_07585</name>
</gene>